<dbReference type="AlphaFoldDB" id="A0A382LFM0"/>
<dbReference type="InterPro" id="IPR011251">
    <property type="entry name" value="Luciferase-like_dom"/>
</dbReference>
<dbReference type="PANTHER" id="PTHR42847">
    <property type="entry name" value="ALKANESULFONATE MONOOXYGENASE"/>
    <property type="match status" value="1"/>
</dbReference>
<dbReference type="EMBL" id="UINC01085795">
    <property type="protein sequence ID" value="SVC33671.1"/>
    <property type="molecule type" value="Genomic_DNA"/>
</dbReference>
<dbReference type="GO" id="GO:0046306">
    <property type="term" value="P:alkanesulfonate catabolic process"/>
    <property type="evidence" value="ECO:0007669"/>
    <property type="project" value="TreeGrafter"/>
</dbReference>
<evidence type="ECO:0000313" key="6">
    <source>
        <dbReference type="EMBL" id="SVC33671.1"/>
    </source>
</evidence>
<feature type="non-terminal residue" evidence="6">
    <location>
        <position position="1"/>
    </location>
</feature>
<organism evidence="6">
    <name type="scientific">marine metagenome</name>
    <dbReference type="NCBI Taxonomy" id="408172"/>
    <lineage>
        <taxon>unclassified sequences</taxon>
        <taxon>metagenomes</taxon>
        <taxon>ecological metagenomes</taxon>
    </lineage>
</organism>
<dbReference type="Pfam" id="PF00296">
    <property type="entry name" value="Bac_luciferase"/>
    <property type="match status" value="1"/>
</dbReference>
<dbReference type="SUPFAM" id="SSF51679">
    <property type="entry name" value="Bacterial luciferase-like"/>
    <property type="match status" value="1"/>
</dbReference>
<gene>
    <name evidence="6" type="ORF">METZ01_LOCUS286525</name>
</gene>
<keyword evidence="2" id="KW-0288">FMN</keyword>
<dbReference type="PANTHER" id="PTHR42847:SF4">
    <property type="entry name" value="ALKANESULFONATE MONOOXYGENASE-RELATED"/>
    <property type="match status" value="1"/>
</dbReference>
<proteinExistence type="predicted"/>
<evidence type="ECO:0000256" key="3">
    <source>
        <dbReference type="ARBA" id="ARBA00023002"/>
    </source>
</evidence>
<reference evidence="6" key="1">
    <citation type="submission" date="2018-05" db="EMBL/GenBank/DDBJ databases">
        <authorList>
            <person name="Lanie J.A."/>
            <person name="Ng W.-L."/>
            <person name="Kazmierczak K.M."/>
            <person name="Andrzejewski T.M."/>
            <person name="Davidsen T.M."/>
            <person name="Wayne K.J."/>
            <person name="Tettelin H."/>
            <person name="Glass J.I."/>
            <person name="Rusch D."/>
            <person name="Podicherti R."/>
            <person name="Tsui H.-C.T."/>
            <person name="Winkler M.E."/>
        </authorList>
    </citation>
    <scope>NUCLEOTIDE SEQUENCE</scope>
</reference>
<evidence type="ECO:0000256" key="1">
    <source>
        <dbReference type="ARBA" id="ARBA00022630"/>
    </source>
</evidence>
<dbReference type="InterPro" id="IPR050172">
    <property type="entry name" value="SsuD_RutA_monooxygenase"/>
</dbReference>
<protein>
    <recommendedName>
        <fullName evidence="5">Luciferase-like domain-containing protein</fullName>
    </recommendedName>
</protein>
<keyword evidence="3" id="KW-0560">Oxidoreductase</keyword>
<evidence type="ECO:0000256" key="4">
    <source>
        <dbReference type="ARBA" id="ARBA00023033"/>
    </source>
</evidence>
<accession>A0A382LFM0</accession>
<dbReference type="CDD" id="cd00347">
    <property type="entry name" value="Flavin_utilizing_monoxygenases"/>
    <property type="match status" value="1"/>
</dbReference>
<sequence>MKIGICLPTETEAMGGNTANGTEVLRLARLAEDAGFDSAWVVDHFCYSAAAEMEALGATAPPDLVGKIYGAWECLTMCAALARETRRMEIGTLVINTGYRNPALLARMSETIDELSAGRFILGVGAGDFFTEHDTFGYPWERRVSRFEEALQIIRPMLAGEHVTFDGEFYSTQGAVNLPRGPRPDGLPLLIGVLGRGPRMKRLVAQYADQWNCWMGSGDSHASAYIKIRDDMLAACEQHGRDP</sequence>
<feature type="non-terminal residue" evidence="6">
    <location>
        <position position="243"/>
    </location>
</feature>
<name>A0A382LFM0_9ZZZZ</name>
<dbReference type="InterPro" id="IPR036661">
    <property type="entry name" value="Luciferase-like_sf"/>
</dbReference>
<keyword evidence="1" id="KW-0285">Flavoprotein</keyword>
<evidence type="ECO:0000256" key="2">
    <source>
        <dbReference type="ARBA" id="ARBA00022643"/>
    </source>
</evidence>
<dbReference type="GO" id="GO:0008726">
    <property type="term" value="F:alkanesulfonate monooxygenase activity"/>
    <property type="evidence" value="ECO:0007669"/>
    <property type="project" value="TreeGrafter"/>
</dbReference>
<keyword evidence="4" id="KW-0503">Monooxygenase</keyword>
<evidence type="ECO:0000259" key="5">
    <source>
        <dbReference type="Pfam" id="PF00296"/>
    </source>
</evidence>
<dbReference type="Gene3D" id="3.20.20.30">
    <property type="entry name" value="Luciferase-like domain"/>
    <property type="match status" value="1"/>
</dbReference>
<feature type="domain" description="Luciferase-like" evidence="5">
    <location>
        <begin position="1"/>
        <end position="242"/>
    </location>
</feature>